<proteinExistence type="predicted"/>
<dbReference type="InterPro" id="IPR036661">
    <property type="entry name" value="Luciferase-like_sf"/>
</dbReference>
<evidence type="ECO:0000313" key="6">
    <source>
        <dbReference type="EMBL" id="RMB84793.1"/>
    </source>
</evidence>
<dbReference type="PANTHER" id="PTHR42847:SF4">
    <property type="entry name" value="ALKANESULFONATE MONOOXYGENASE-RELATED"/>
    <property type="match status" value="1"/>
</dbReference>
<comment type="caution">
    <text evidence="6">The sequence shown here is derived from an EMBL/GenBank/DDBJ whole genome shotgun (WGS) entry which is preliminary data.</text>
</comment>
<protein>
    <submittedName>
        <fullName evidence="6">LLM class flavin-dependent oxidoreductase</fullName>
    </submittedName>
</protein>
<keyword evidence="2" id="KW-0288">FMN</keyword>
<dbReference type="Pfam" id="PF00296">
    <property type="entry name" value="Bac_luciferase"/>
    <property type="match status" value="1"/>
</dbReference>
<dbReference type="Gene3D" id="3.20.20.30">
    <property type="entry name" value="Luciferase-like domain"/>
    <property type="match status" value="1"/>
</dbReference>
<dbReference type="EMBL" id="PENI01000009">
    <property type="protein sequence ID" value="RMB84793.1"/>
    <property type="molecule type" value="Genomic_DNA"/>
</dbReference>
<dbReference type="OrthoDB" id="7374740at2"/>
<dbReference type="PANTHER" id="PTHR42847">
    <property type="entry name" value="ALKANESULFONATE MONOOXYGENASE"/>
    <property type="match status" value="1"/>
</dbReference>
<accession>A0A3M0IDC7</accession>
<feature type="domain" description="Luciferase-like" evidence="5">
    <location>
        <begin position="14"/>
        <end position="246"/>
    </location>
</feature>
<dbReference type="InterPro" id="IPR050172">
    <property type="entry name" value="SsuD_RutA_monooxygenase"/>
</dbReference>
<dbReference type="InterPro" id="IPR011251">
    <property type="entry name" value="Luciferase-like_dom"/>
</dbReference>
<reference evidence="6 7" key="1">
    <citation type="submission" date="2017-11" db="EMBL/GenBank/DDBJ databases">
        <title>Draft genome of actinobacteria isolated from guarana (Paullinia cupana (Mart.) Ducke.</title>
        <authorList>
            <person name="Siqueira K.A."/>
            <person name="Liotti R.G."/>
            <person name="Mendes T.A.O."/>
            <person name="Soares M.A."/>
        </authorList>
    </citation>
    <scope>NUCLEOTIDE SEQUENCE [LARGE SCALE GENOMIC DNA]</scope>
    <source>
        <strain evidence="6 7">193</strain>
    </source>
</reference>
<gene>
    <name evidence="6" type="ORF">CTZ28_16725</name>
</gene>
<evidence type="ECO:0000259" key="5">
    <source>
        <dbReference type="Pfam" id="PF00296"/>
    </source>
</evidence>
<name>A0A3M0IDC7_9ACTN</name>
<organism evidence="6 7">
    <name type="scientific">Streptomyces shenzhenensis</name>
    <dbReference type="NCBI Taxonomy" id="943815"/>
    <lineage>
        <taxon>Bacteria</taxon>
        <taxon>Bacillati</taxon>
        <taxon>Actinomycetota</taxon>
        <taxon>Actinomycetes</taxon>
        <taxon>Kitasatosporales</taxon>
        <taxon>Streptomycetaceae</taxon>
        <taxon>Streptomyces</taxon>
    </lineage>
</organism>
<dbReference type="Proteomes" id="UP000270471">
    <property type="component" value="Unassembled WGS sequence"/>
</dbReference>
<keyword evidence="3" id="KW-0560">Oxidoreductase</keyword>
<dbReference type="RefSeq" id="WP_121890227.1">
    <property type="nucleotide sequence ID" value="NZ_PENI01000009.1"/>
</dbReference>
<keyword evidence="1" id="KW-0285">Flavoprotein</keyword>
<dbReference type="SUPFAM" id="SSF51679">
    <property type="entry name" value="Bacterial luciferase-like"/>
    <property type="match status" value="1"/>
</dbReference>
<evidence type="ECO:0000256" key="2">
    <source>
        <dbReference type="ARBA" id="ARBA00022643"/>
    </source>
</evidence>
<dbReference type="GO" id="GO:0008726">
    <property type="term" value="F:alkanesulfonate monooxygenase activity"/>
    <property type="evidence" value="ECO:0007669"/>
    <property type="project" value="TreeGrafter"/>
</dbReference>
<dbReference type="AlphaFoldDB" id="A0A3M0IDC7"/>
<sequence>MTVPVLSCLVLPDQAPAEFLARVRDAEQAGARTVWTYDHLSWRDLADGPWFSTVPLLAAAAGATSTVRLGAQVATPNFRHPVPFAKEVMTLDHVAAGRLELGVGAGAEDADARVLGQTPLSRKERGDRFEEWATLLATLLEQDRTEFHGSFYSARDARMIPGCVQRPRVPLTVAAAGPRSMRLAARLGSAWVTYGPYRQSPPPQEWLAAIAEQSRSLDTAIAQVAPGRRIRRIAQVALDEARPFRDADTYRRFAENVAAAGFDELTVHWPRPDGRGVPAAALDMVVATHHGP</sequence>
<evidence type="ECO:0000313" key="7">
    <source>
        <dbReference type="Proteomes" id="UP000270471"/>
    </source>
</evidence>
<keyword evidence="4" id="KW-0503">Monooxygenase</keyword>
<keyword evidence="7" id="KW-1185">Reference proteome</keyword>
<evidence type="ECO:0000256" key="3">
    <source>
        <dbReference type="ARBA" id="ARBA00023002"/>
    </source>
</evidence>
<evidence type="ECO:0000256" key="1">
    <source>
        <dbReference type="ARBA" id="ARBA00022630"/>
    </source>
</evidence>
<evidence type="ECO:0000256" key="4">
    <source>
        <dbReference type="ARBA" id="ARBA00023033"/>
    </source>
</evidence>
<dbReference type="GO" id="GO:0046306">
    <property type="term" value="P:alkanesulfonate catabolic process"/>
    <property type="evidence" value="ECO:0007669"/>
    <property type="project" value="TreeGrafter"/>
</dbReference>